<keyword evidence="3" id="KW-1185">Reference proteome</keyword>
<name>A0A0V0QQ57_PSEPJ</name>
<dbReference type="InterPro" id="IPR036465">
    <property type="entry name" value="vWFA_dom_sf"/>
</dbReference>
<reference evidence="2 3" key="1">
    <citation type="journal article" date="2015" name="Sci. Rep.">
        <title>Genome of the facultative scuticociliatosis pathogen Pseudocohnilembus persalinus provides insight into its virulence through horizontal gene transfer.</title>
        <authorList>
            <person name="Xiong J."/>
            <person name="Wang G."/>
            <person name="Cheng J."/>
            <person name="Tian M."/>
            <person name="Pan X."/>
            <person name="Warren A."/>
            <person name="Jiang C."/>
            <person name="Yuan D."/>
            <person name="Miao W."/>
        </authorList>
    </citation>
    <scope>NUCLEOTIDE SEQUENCE [LARGE SCALE GENOMIC DNA]</scope>
    <source>
        <strain evidence="2">36N120E</strain>
    </source>
</reference>
<accession>A0A0V0QQ57</accession>
<dbReference type="Gene3D" id="3.40.50.410">
    <property type="entry name" value="von Willebrand factor, type A domain"/>
    <property type="match status" value="1"/>
</dbReference>
<dbReference type="EMBL" id="LDAU01000119">
    <property type="protein sequence ID" value="KRX04316.1"/>
    <property type="molecule type" value="Genomic_DNA"/>
</dbReference>
<feature type="compositionally biased region" description="Low complexity" evidence="1">
    <location>
        <begin position="8"/>
        <end position="71"/>
    </location>
</feature>
<protein>
    <recommendedName>
        <fullName evidence="4">VWFA domain-containing protein</fullName>
    </recommendedName>
</protein>
<dbReference type="Proteomes" id="UP000054937">
    <property type="component" value="Unassembled WGS sequence"/>
</dbReference>
<feature type="region of interest" description="Disordered" evidence="1">
    <location>
        <begin position="1"/>
        <end position="72"/>
    </location>
</feature>
<organism evidence="2 3">
    <name type="scientific">Pseudocohnilembus persalinus</name>
    <name type="common">Ciliate</name>
    <dbReference type="NCBI Taxonomy" id="266149"/>
    <lineage>
        <taxon>Eukaryota</taxon>
        <taxon>Sar</taxon>
        <taxon>Alveolata</taxon>
        <taxon>Ciliophora</taxon>
        <taxon>Intramacronucleata</taxon>
        <taxon>Oligohymenophorea</taxon>
        <taxon>Scuticociliatia</taxon>
        <taxon>Philasterida</taxon>
        <taxon>Pseudocohnilembidae</taxon>
        <taxon>Pseudocohnilembus</taxon>
    </lineage>
</organism>
<dbReference type="AlphaFoldDB" id="A0A0V0QQ57"/>
<gene>
    <name evidence="2" type="ORF">PPERSA_03556</name>
</gene>
<evidence type="ECO:0000256" key="1">
    <source>
        <dbReference type="SAM" id="MobiDB-lite"/>
    </source>
</evidence>
<dbReference type="InParanoid" id="A0A0V0QQ57"/>
<sequence length="587" mass="66161">MSYNHNYPPDNINNQNLPPQPPQGINQNTPNPNINHNNNINNINNNNNYNNNNYNNNNNNNNYSNYNNQNNHLLGNEIQQPPNNPMIPANNLFSQGEIVQPPEGIQEIDHLPKIPGCLDPLPDLDQNQQWWQKWEQQQKLELNNNYRIFQIQKMTNVVNSTVIGVIDQSGSMSDCFRWLAKEWNEQIYKKFPTSKVVTFHNFSQIEDKLDESPQMGTTDVEDGFKTLNSVLQGPNIKDYITIIFVSDGMDNNPNTIYQRLDALMNQIPRNKKINFITIGVGNQFPTYLAMQLRQMYHNGENTIPPVFLVYNQHVHENWKVTLGVVSKYLKHNAPVQFDKQVQQFPWTRPEFFAYEESYVFTNDMNVTSLQYGGVEIKYSEKFSPQQVLDISRLLLSNAQLSNLRYGTNDNTKAEVIVAQKITEDLKKKFWGKKNKKKEEKEQLLAVEDELKELEQDPDLKSKKNSDKGDSKLALKLAVGAVGAGVGLYWLAGNYGDFANIIGALNFGGLADCGCCGEICGGLCGTLTNSCECFGDIADKLTGLCNCDSCGDLFGTCFKSGSGCVQDGCKFVCEILGHAANFICGLLG</sequence>
<evidence type="ECO:0008006" key="4">
    <source>
        <dbReference type="Google" id="ProtNLM"/>
    </source>
</evidence>
<evidence type="ECO:0000313" key="2">
    <source>
        <dbReference type="EMBL" id="KRX04316.1"/>
    </source>
</evidence>
<proteinExistence type="predicted"/>
<evidence type="ECO:0000313" key="3">
    <source>
        <dbReference type="Proteomes" id="UP000054937"/>
    </source>
</evidence>
<dbReference type="SUPFAM" id="SSF53300">
    <property type="entry name" value="vWA-like"/>
    <property type="match status" value="1"/>
</dbReference>
<comment type="caution">
    <text evidence="2">The sequence shown here is derived from an EMBL/GenBank/DDBJ whole genome shotgun (WGS) entry which is preliminary data.</text>
</comment>
<dbReference type="CDD" id="cd00198">
    <property type="entry name" value="vWFA"/>
    <property type="match status" value="1"/>
</dbReference>